<organism evidence="2 3">
    <name type="scientific">Chlorella sorokiniana</name>
    <name type="common">Freshwater green alga</name>
    <dbReference type="NCBI Taxonomy" id="3076"/>
    <lineage>
        <taxon>Eukaryota</taxon>
        <taxon>Viridiplantae</taxon>
        <taxon>Chlorophyta</taxon>
        <taxon>core chlorophytes</taxon>
        <taxon>Trebouxiophyceae</taxon>
        <taxon>Chlorellales</taxon>
        <taxon>Chlorellaceae</taxon>
        <taxon>Chlorella clade</taxon>
        <taxon>Chlorella</taxon>
    </lineage>
</organism>
<sequence>MPSLAMRSAQLASQAPAAVRPRQSVGRRPARRSCAVRAQQLDDWAGRQFTVLSTCQNATAHLAAQLAGGRKPGDAYCLKGDARAGMSEFCQGFVRAAHGNPGMDVPSPSPSLVPACYDSGSGPLLLHWSLAGLQQPGPAECDELVNSFLGAVSLIESAEQLRQWGAAPEQRLALYFRRLPSSPDSEARLVSVVPHTGAWEQRVALLRANLAREGPTAGLVVLSDNMALEMLSGLPESEFLLASATR</sequence>
<reference evidence="2 3" key="1">
    <citation type="journal article" date="2018" name="Plant J.">
        <title>Genome sequences of Chlorella sorokiniana UTEX 1602 and Micractinium conductrix SAG 241.80: implications to maltose excretion by a green alga.</title>
        <authorList>
            <person name="Arriola M.B."/>
            <person name="Velmurugan N."/>
            <person name="Zhang Y."/>
            <person name="Plunkett M.H."/>
            <person name="Hondzo H."/>
            <person name="Barney B.M."/>
        </authorList>
    </citation>
    <scope>NUCLEOTIDE SEQUENCE [LARGE SCALE GENOMIC DNA]</scope>
    <source>
        <strain evidence="3">UTEX 1602</strain>
    </source>
</reference>
<evidence type="ECO:0000313" key="3">
    <source>
        <dbReference type="Proteomes" id="UP000239899"/>
    </source>
</evidence>
<dbReference type="GO" id="GO:0002949">
    <property type="term" value="P:tRNA threonylcarbamoyladenosine modification"/>
    <property type="evidence" value="ECO:0007669"/>
    <property type="project" value="InterPro"/>
</dbReference>
<evidence type="ECO:0000313" key="2">
    <source>
        <dbReference type="EMBL" id="PRW58339.1"/>
    </source>
</evidence>
<dbReference type="OrthoDB" id="507945at2759"/>
<dbReference type="AlphaFoldDB" id="A0A2P6TW99"/>
<dbReference type="STRING" id="3076.A0A2P6TW99"/>
<dbReference type="Pfam" id="PF02367">
    <property type="entry name" value="TsaE"/>
    <property type="match status" value="1"/>
</dbReference>
<protein>
    <submittedName>
        <fullName evidence="2">tRNA threonylcarbamoyladenosine biosynthesis</fullName>
    </submittedName>
</protein>
<name>A0A2P6TW99_CHLSO</name>
<keyword evidence="3" id="KW-1185">Reference proteome</keyword>
<comment type="caution">
    <text evidence="2">The sequence shown here is derived from an EMBL/GenBank/DDBJ whole genome shotgun (WGS) entry which is preliminary data.</text>
</comment>
<dbReference type="InterPro" id="IPR003442">
    <property type="entry name" value="T6A_TsaE"/>
</dbReference>
<feature type="region of interest" description="Disordered" evidence="1">
    <location>
        <begin position="1"/>
        <end position="31"/>
    </location>
</feature>
<evidence type="ECO:0000256" key="1">
    <source>
        <dbReference type="SAM" id="MobiDB-lite"/>
    </source>
</evidence>
<proteinExistence type="predicted"/>
<dbReference type="Proteomes" id="UP000239899">
    <property type="component" value="Unassembled WGS sequence"/>
</dbReference>
<gene>
    <name evidence="2" type="ORF">C2E21_2772</name>
</gene>
<accession>A0A2P6TW99</accession>
<dbReference type="EMBL" id="LHPG02000005">
    <property type="protein sequence ID" value="PRW58339.1"/>
    <property type="molecule type" value="Genomic_DNA"/>
</dbReference>